<keyword evidence="10 12" id="KW-0406">Ion transport</keyword>
<feature type="transmembrane region" description="Helical" evidence="13">
    <location>
        <begin position="12"/>
        <end position="31"/>
    </location>
</feature>
<keyword evidence="8 12" id="KW-0630">Potassium</keyword>
<evidence type="ECO:0000256" key="4">
    <source>
        <dbReference type="ARBA" id="ARBA00022475"/>
    </source>
</evidence>
<comment type="caution">
    <text evidence="14">The sequence shown here is derived from an EMBL/GenBank/DDBJ whole genome shotgun (WGS) entry which is preliminary data.</text>
</comment>
<keyword evidence="9 13" id="KW-1133">Transmembrane helix</keyword>
<evidence type="ECO:0000256" key="2">
    <source>
        <dbReference type="ARBA" id="ARBA00009137"/>
    </source>
</evidence>
<evidence type="ECO:0000256" key="6">
    <source>
        <dbReference type="ARBA" id="ARBA00022538"/>
    </source>
</evidence>
<sequence>MHFQVILRILGILLMIFSITQLPPVLVSLFYQDNTQWAFITAFIITLITGFIIWVPVYGVRQELSIRDGFVVTVMFWTVLGVFGSLPLMLSDHPGLSPVDAVFESISGLTTTGATVMTGLDQLPHSILYYRQQLQWLGGMGIIVLAVAILPMLGIGGMQLYRAEAPGPVKDNKLTPRITETAKALWYIYLSLTIACGLAYWLAGMSPFDAIGHSFSTVAIGGFSTHDASIGHYNNPTIEMIAIFFMVVAGINFGLHFFAWRHRTLTHYLQDPEVRFYLSLLGLITLLTLFVLVITSTYPAVEALRKAAFMVVSVATTTGFATADFAHWPAMLPFMLFVLAFVGGCASSTAGGMKAIRILLILKQGYREILRLIHPNAVIPVKLGQRPISDRILQAVWGFFSVYLIVFVVMLVALLATGLDQVTAWSAVGATLNNLGPGLGEVSAHFGGLNPTAKWILCFAMLLGRLEVFTMLVLFTPAFWRR</sequence>
<keyword evidence="5 12" id="KW-0997">Cell inner membrane</keyword>
<dbReference type="RefSeq" id="WP_209288623.1">
    <property type="nucleotide sequence ID" value="NZ_JACVEW010000029.1"/>
</dbReference>
<feature type="transmembrane region" description="Helical" evidence="13">
    <location>
        <begin position="37"/>
        <end position="58"/>
    </location>
</feature>
<accession>A0ABS3ZE10</accession>
<dbReference type="NCBIfam" id="TIGR00933">
    <property type="entry name" value="2a38"/>
    <property type="match status" value="1"/>
</dbReference>
<evidence type="ECO:0000256" key="9">
    <source>
        <dbReference type="ARBA" id="ARBA00022989"/>
    </source>
</evidence>
<feature type="transmembrane region" description="Helical" evidence="13">
    <location>
        <begin position="453"/>
        <end position="480"/>
    </location>
</feature>
<keyword evidence="4 12" id="KW-1003">Cell membrane</keyword>
<dbReference type="Pfam" id="PF02386">
    <property type="entry name" value="TrkH"/>
    <property type="match status" value="1"/>
</dbReference>
<evidence type="ECO:0000256" key="13">
    <source>
        <dbReference type="SAM" id="Phobius"/>
    </source>
</evidence>
<feature type="transmembrane region" description="Helical" evidence="13">
    <location>
        <begin position="240"/>
        <end position="260"/>
    </location>
</feature>
<proteinExistence type="inferred from homology"/>
<organism evidence="14 15">
    <name type="scientific">Marinobacterium alkalitolerans</name>
    <dbReference type="NCBI Taxonomy" id="1542925"/>
    <lineage>
        <taxon>Bacteria</taxon>
        <taxon>Pseudomonadati</taxon>
        <taxon>Pseudomonadota</taxon>
        <taxon>Gammaproteobacteria</taxon>
        <taxon>Oceanospirillales</taxon>
        <taxon>Oceanospirillaceae</taxon>
        <taxon>Marinobacterium</taxon>
    </lineage>
</organism>
<feature type="transmembrane region" description="Helical" evidence="13">
    <location>
        <begin position="392"/>
        <end position="416"/>
    </location>
</feature>
<keyword evidence="7 13" id="KW-0812">Transmembrane</keyword>
<evidence type="ECO:0000256" key="10">
    <source>
        <dbReference type="ARBA" id="ARBA00023065"/>
    </source>
</evidence>
<evidence type="ECO:0000256" key="11">
    <source>
        <dbReference type="ARBA" id="ARBA00023136"/>
    </source>
</evidence>
<feature type="transmembrane region" description="Helical" evidence="13">
    <location>
        <begin position="70"/>
        <end position="90"/>
    </location>
</feature>
<evidence type="ECO:0000313" key="15">
    <source>
        <dbReference type="Proteomes" id="UP000810171"/>
    </source>
</evidence>
<comment type="subcellular location">
    <subcellularLocation>
        <location evidence="1 12">Cell inner membrane</location>
        <topology evidence="1 12">Multi-pass membrane protein</topology>
    </subcellularLocation>
</comment>
<keyword evidence="11 12" id="KW-0472">Membrane</keyword>
<dbReference type="Proteomes" id="UP000810171">
    <property type="component" value="Unassembled WGS sequence"/>
</dbReference>
<protein>
    <recommendedName>
        <fullName evidence="12">Trk system potassium uptake protein</fullName>
    </recommendedName>
</protein>
<feature type="transmembrane region" description="Helical" evidence="13">
    <location>
        <begin position="136"/>
        <end position="163"/>
    </location>
</feature>
<keyword evidence="3 12" id="KW-0813">Transport</keyword>
<name>A0ABS3ZE10_9GAMM</name>
<evidence type="ECO:0000256" key="8">
    <source>
        <dbReference type="ARBA" id="ARBA00022958"/>
    </source>
</evidence>
<evidence type="ECO:0000313" key="14">
    <source>
        <dbReference type="EMBL" id="MBP0049938.1"/>
    </source>
</evidence>
<dbReference type="InterPro" id="IPR004772">
    <property type="entry name" value="TrkH"/>
</dbReference>
<comment type="similarity">
    <text evidence="2 12">Belongs to the TrkH potassium transport family.</text>
</comment>
<evidence type="ECO:0000256" key="5">
    <source>
        <dbReference type="ARBA" id="ARBA00022519"/>
    </source>
</evidence>
<evidence type="ECO:0000256" key="12">
    <source>
        <dbReference type="PIRNR" id="PIRNR006247"/>
    </source>
</evidence>
<feature type="transmembrane region" description="Helical" evidence="13">
    <location>
        <begin position="184"/>
        <end position="204"/>
    </location>
</feature>
<dbReference type="PIRSF" id="PIRSF006247">
    <property type="entry name" value="TrkH"/>
    <property type="match status" value="1"/>
</dbReference>
<dbReference type="PANTHER" id="PTHR32024:SF2">
    <property type="entry name" value="TRK SYSTEM POTASSIUM UPTAKE PROTEIN TRKG-RELATED"/>
    <property type="match status" value="1"/>
</dbReference>
<reference evidence="14 15" key="1">
    <citation type="submission" date="2020-09" db="EMBL/GenBank/DDBJ databases">
        <authorList>
            <person name="Tanuku N.R.S."/>
        </authorList>
    </citation>
    <scope>NUCLEOTIDE SEQUENCE [LARGE SCALE GENOMIC DNA]</scope>
    <source>
        <strain evidence="14 15">AK62</strain>
    </source>
</reference>
<dbReference type="PANTHER" id="PTHR32024">
    <property type="entry name" value="TRK SYSTEM POTASSIUM UPTAKE PROTEIN TRKG-RELATED"/>
    <property type="match status" value="1"/>
</dbReference>
<feature type="transmembrane region" description="Helical" evidence="13">
    <location>
        <begin position="276"/>
        <end position="295"/>
    </location>
</feature>
<feature type="transmembrane region" description="Helical" evidence="13">
    <location>
        <begin position="334"/>
        <end position="362"/>
    </location>
</feature>
<dbReference type="InterPro" id="IPR003445">
    <property type="entry name" value="Cat_transpt"/>
</dbReference>
<evidence type="ECO:0000256" key="1">
    <source>
        <dbReference type="ARBA" id="ARBA00004429"/>
    </source>
</evidence>
<evidence type="ECO:0000256" key="3">
    <source>
        <dbReference type="ARBA" id="ARBA00022448"/>
    </source>
</evidence>
<dbReference type="EMBL" id="JACVEW010000029">
    <property type="protein sequence ID" value="MBP0049938.1"/>
    <property type="molecule type" value="Genomic_DNA"/>
</dbReference>
<gene>
    <name evidence="14" type="ORF">H9C73_14485</name>
</gene>
<keyword evidence="15" id="KW-1185">Reference proteome</keyword>
<keyword evidence="6 12" id="KW-0633">Potassium transport</keyword>
<evidence type="ECO:0000256" key="7">
    <source>
        <dbReference type="ARBA" id="ARBA00022692"/>
    </source>
</evidence>